<dbReference type="UniPathway" id="UPA00537">
    <property type="reaction ID" value="UER00595"/>
</dbReference>
<keyword evidence="2" id="KW-0436">Ligase</keyword>
<dbReference type="PROSITE" id="PS51733">
    <property type="entry name" value="BPL_LPL_CATALYTIC"/>
    <property type="match status" value="1"/>
</dbReference>
<keyword evidence="3" id="KW-1185">Reference proteome</keyword>
<evidence type="ECO:0000259" key="1">
    <source>
        <dbReference type="PROSITE" id="PS51733"/>
    </source>
</evidence>
<name>A0A5B9R2J4_9BACT</name>
<dbReference type="GO" id="GO:0016979">
    <property type="term" value="F:lipoate-protein ligase activity"/>
    <property type="evidence" value="ECO:0007669"/>
    <property type="project" value="UniProtKB-EC"/>
</dbReference>
<organism evidence="2 3">
    <name type="scientific">Roseimaritima ulvae</name>
    <dbReference type="NCBI Taxonomy" id="980254"/>
    <lineage>
        <taxon>Bacteria</taxon>
        <taxon>Pseudomonadati</taxon>
        <taxon>Planctomycetota</taxon>
        <taxon>Planctomycetia</taxon>
        <taxon>Pirellulales</taxon>
        <taxon>Pirellulaceae</taxon>
        <taxon>Roseimaritima</taxon>
    </lineage>
</organism>
<dbReference type="PANTHER" id="PTHR43679">
    <property type="entry name" value="OCTANOYLTRANSFERASE LIPM-RELATED"/>
    <property type="match status" value="1"/>
</dbReference>
<dbReference type="EC" id="6.3.1.20" evidence="2"/>
<dbReference type="PANTHER" id="PTHR43679:SF2">
    <property type="entry name" value="OCTANOYL-[GCVH]:PROTEIN N-OCTANOYLTRANSFERASE"/>
    <property type="match status" value="1"/>
</dbReference>
<dbReference type="AlphaFoldDB" id="A0A5B9R2J4"/>
<dbReference type="KEGG" id="rul:UC8_56880"/>
<dbReference type="OrthoDB" id="9788148at2"/>
<dbReference type="Pfam" id="PF21948">
    <property type="entry name" value="LplA-B_cat"/>
    <property type="match status" value="1"/>
</dbReference>
<sequence length="244" mass="27855">MPQLLIRTLDVPADNLALDEALLVAAEAGQTPPVLRLWQFPQTTAVLGRGSRVGDEINLSYCRQHQIPVLRRCSGGASVVGGPGCLMYSLTMDLRERPEMRKLDRVHPFVMDHVLAAVRQTLPPSDRDRVQFQGTCDLTYDNQKFSGNSLRITRSHLLYHGTLLLDADLDRISNCLATAPRQPEYRAQRQHRDFITNLPVDARRLMDELARAFAASEPLESCPDERMRELSRERYSRDEWTHRH</sequence>
<dbReference type="Proteomes" id="UP000325286">
    <property type="component" value="Chromosome"/>
</dbReference>
<dbReference type="RefSeq" id="WP_068138085.1">
    <property type="nucleotide sequence ID" value="NZ_CP042914.1"/>
</dbReference>
<evidence type="ECO:0000313" key="2">
    <source>
        <dbReference type="EMBL" id="QEG43636.1"/>
    </source>
</evidence>
<proteinExistence type="predicted"/>
<dbReference type="InterPro" id="IPR045864">
    <property type="entry name" value="aa-tRNA-synth_II/BPL/LPL"/>
</dbReference>
<protein>
    <submittedName>
        <fullName evidence="2">Putative lipoate-protein ligase A</fullName>
        <ecNumber evidence="2">6.3.1.20</ecNumber>
    </submittedName>
</protein>
<reference evidence="2 3" key="1">
    <citation type="submission" date="2019-08" db="EMBL/GenBank/DDBJ databases">
        <title>Deep-cultivation of Planctomycetes and their phenomic and genomic characterization uncovers novel biology.</title>
        <authorList>
            <person name="Wiegand S."/>
            <person name="Jogler M."/>
            <person name="Boedeker C."/>
            <person name="Pinto D."/>
            <person name="Vollmers J."/>
            <person name="Rivas-Marin E."/>
            <person name="Kohn T."/>
            <person name="Peeters S.H."/>
            <person name="Heuer A."/>
            <person name="Rast P."/>
            <person name="Oberbeckmann S."/>
            <person name="Bunk B."/>
            <person name="Jeske O."/>
            <person name="Meyerdierks A."/>
            <person name="Storesund J.E."/>
            <person name="Kallscheuer N."/>
            <person name="Luecker S."/>
            <person name="Lage O.M."/>
            <person name="Pohl T."/>
            <person name="Merkel B.J."/>
            <person name="Hornburger P."/>
            <person name="Mueller R.-W."/>
            <person name="Bruemmer F."/>
            <person name="Labrenz M."/>
            <person name="Spormann A.M."/>
            <person name="Op den Camp H."/>
            <person name="Overmann J."/>
            <person name="Amann R."/>
            <person name="Jetten M.S.M."/>
            <person name="Mascher T."/>
            <person name="Medema M.H."/>
            <person name="Devos D.P."/>
            <person name="Kaster A.-K."/>
            <person name="Ovreas L."/>
            <person name="Rohde M."/>
            <person name="Galperin M.Y."/>
            <person name="Jogler C."/>
        </authorList>
    </citation>
    <scope>NUCLEOTIDE SEQUENCE [LARGE SCALE GENOMIC DNA]</scope>
    <source>
        <strain evidence="2 3">UC8</strain>
    </source>
</reference>
<dbReference type="InterPro" id="IPR050664">
    <property type="entry name" value="Octanoyltrans_LipM/LipL"/>
</dbReference>
<dbReference type="InterPro" id="IPR004143">
    <property type="entry name" value="BPL_LPL_catalytic"/>
</dbReference>
<dbReference type="SUPFAM" id="SSF55681">
    <property type="entry name" value="Class II aaRS and biotin synthetases"/>
    <property type="match status" value="1"/>
</dbReference>
<dbReference type="CDD" id="cd16443">
    <property type="entry name" value="LplA"/>
    <property type="match status" value="1"/>
</dbReference>
<feature type="domain" description="BPL/LPL catalytic" evidence="1">
    <location>
        <begin position="29"/>
        <end position="221"/>
    </location>
</feature>
<evidence type="ECO:0000313" key="3">
    <source>
        <dbReference type="Proteomes" id="UP000325286"/>
    </source>
</evidence>
<dbReference type="Gene3D" id="3.30.930.10">
    <property type="entry name" value="Bira Bifunctional Protein, Domain 2"/>
    <property type="match status" value="1"/>
</dbReference>
<accession>A0A5B9R2J4</accession>
<dbReference type="EMBL" id="CP042914">
    <property type="protein sequence ID" value="QEG43636.1"/>
    <property type="molecule type" value="Genomic_DNA"/>
</dbReference>
<gene>
    <name evidence="2" type="primary">lplA</name>
    <name evidence="2" type="ORF">UC8_56880</name>
</gene>